<sequence>AISGIIIALRLLYHRYHGNKRAIFVFFFEILLNRKLYQTVNFSVKKKQPSQMETSSGTAEASCLVPLLL</sequence>
<comment type="caution">
    <text evidence="1">The sequence shown here is derived from an EMBL/GenBank/DDBJ whole genome shotgun (WGS) entry which is preliminary data.</text>
</comment>
<dbReference type="EMBL" id="QXWZ01000019">
    <property type="protein sequence ID" value="NBI79437.1"/>
    <property type="molecule type" value="Genomic_DNA"/>
</dbReference>
<dbReference type="AlphaFoldDB" id="A0A845RIU3"/>
<evidence type="ECO:0000313" key="2">
    <source>
        <dbReference type="Proteomes" id="UP000446348"/>
    </source>
</evidence>
<evidence type="ECO:0000313" key="1">
    <source>
        <dbReference type="EMBL" id="NBI79437.1"/>
    </source>
</evidence>
<proteinExistence type="predicted"/>
<feature type="non-terminal residue" evidence="1">
    <location>
        <position position="1"/>
    </location>
</feature>
<reference evidence="1 2" key="1">
    <citation type="submission" date="2018-08" db="EMBL/GenBank/DDBJ databases">
        <title>Murine metabolic-syndrome-specific gut microbial biobank.</title>
        <authorList>
            <person name="Liu C."/>
        </authorList>
    </citation>
    <scope>NUCLEOTIDE SEQUENCE [LARGE SCALE GENOMIC DNA]</scope>
    <source>
        <strain evidence="1 2">X69</strain>
    </source>
</reference>
<organism evidence="1 2">
    <name type="scientific">Anaerotruncus colihominis</name>
    <dbReference type="NCBI Taxonomy" id="169435"/>
    <lineage>
        <taxon>Bacteria</taxon>
        <taxon>Bacillati</taxon>
        <taxon>Bacillota</taxon>
        <taxon>Clostridia</taxon>
        <taxon>Eubacteriales</taxon>
        <taxon>Oscillospiraceae</taxon>
        <taxon>Anaerotruncus</taxon>
    </lineage>
</organism>
<accession>A0A845RIU3</accession>
<gene>
    <name evidence="1" type="ORF">D3Z39_11290</name>
</gene>
<dbReference type="Proteomes" id="UP000446348">
    <property type="component" value="Unassembled WGS sequence"/>
</dbReference>
<name>A0A845RIU3_9FIRM</name>
<protein>
    <submittedName>
        <fullName evidence="1">Uncharacterized protein</fullName>
    </submittedName>
</protein>